<comment type="similarity">
    <text evidence="1 2">Belongs to the pirin family.</text>
</comment>
<dbReference type="Proteomes" id="UP001157109">
    <property type="component" value="Unassembled WGS sequence"/>
</dbReference>
<evidence type="ECO:0000259" key="3">
    <source>
        <dbReference type="Pfam" id="PF02678"/>
    </source>
</evidence>
<keyword evidence="6" id="KW-1185">Reference proteome</keyword>
<dbReference type="PANTHER" id="PTHR13903:SF8">
    <property type="entry name" value="PIRIN"/>
    <property type="match status" value="1"/>
</dbReference>
<organism evidence="5 6">
    <name type="scientific">Arsenicicoccus piscis</name>
    <dbReference type="NCBI Taxonomy" id="673954"/>
    <lineage>
        <taxon>Bacteria</taxon>
        <taxon>Bacillati</taxon>
        <taxon>Actinomycetota</taxon>
        <taxon>Actinomycetes</taxon>
        <taxon>Micrococcales</taxon>
        <taxon>Intrasporangiaceae</taxon>
        <taxon>Arsenicicoccus</taxon>
    </lineage>
</organism>
<dbReference type="InterPro" id="IPR008778">
    <property type="entry name" value="Pirin_C_dom"/>
</dbReference>
<dbReference type="PANTHER" id="PTHR13903">
    <property type="entry name" value="PIRIN-RELATED"/>
    <property type="match status" value="1"/>
</dbReference>
<sequence length="300" mass="32013">MPLGGIRALTVRRTLPHRDRSFVGAWCFVDHYGPVDVDPDGSGGMDVPPHPHTGLQTVSWLFAGHIEHRDSAGVLGQVLPGEVNLMTAGDGIAHSEVSVAGPSVLHGVQLWVALPDESRSGEREFEHYAPDPVDLPAGSGTALVFLGSLEGIAASPVHTYTPLLGAQLDLVAGARLELSVDPGFEHGLLVDTGSVTFEGRPLGPADLGCVDEGRDRLVLEVGDDPARVVLLGGTPFEEEIVMWWNFVGRSHDEVAAAREQWEAGSDRFGTVDGYEGEVSRIPAPPLPGVRLKSRGRRGRR</sequence>
<dbReference type="SUPFAM" id="SSF51182">
    <property type="entry name" value="RmlC-like cupins"/>
    <property type="match status" value="1"/>
</dbReference>
<name>A0ABQ6HSS6_9MICO</name>
<reference evidence="6" key="1">
    <citation type="journal article" date="2019" name="Int. J. Syst. Evol. Microbiol.">
        <title>The Global Catalogue of Microorganisms (GCM) 10K type strain sequencing project: providing services to taxonomists for standard genome sequencing and annotation.</title>
        <authorList>
            <consortium name="The Broad Institute Genomics Platform"/>
            <consortium name="The Broad Institute Genome Sequencing Center for Infectious Disease"/>
            <person name="Wu L."/>
            <person name="Ma J."/>
        </authorList>
    </citation>
    <scope>NUCLEOTIDE SEQUENCE [LARGE SCALE GENOMIC DNA]</scope>
    <source>
        <strain evidence="6">NBRC 105830</strain>
    </source>
</reference>
<evidence type="ECO:0000259" key="4">
    <source>
        <dbReference type="Pfam" id="PF05726"/>
    </source>
</evidence>
<dbReference type="PIRSF" id="PIRSF006232">
    <property type="entry name" value="Pirin"/>
    <property type="match status" value="1"/>
</dbReference>
<dbReference type="InterPro" id="IPR014710">
    <property type="entry name" value="RmlC-like_jellyroll"/>
</dbReference>
<dbReference type="Pfam" id="PF05726">
    <property type="entry name" value="Pirin_C"/>
    <property type="match status" value="1"/>
</dbReference>
<evidence type="ECO:0000256" key="1">
    <source>
        <dbReference type="ARBA" id="ARBA00008416"/>
    </source>
</evidence>
<dbReference type="Pfam" id="PF02678">
    <property type="entry name" value="Pirin"/>
    <property type="match status" value="1"/>
</dbReference>
<feature type="domain" description="Pirin C-terminal" evidence="4">
    <location>
        <begin position="167"/>
        <end position="264"/>
    </location>
</feature>
<accession>A0ABQ6HSS6</accession>
<feature type="domain" description="Pirin N-terminal" evidence="3">
    <location>
        <begin position="11"/>
        <end position="112"/>
    </location>
</feature>
<dbReference type="CDD" id="cd02909">
    <property type="entry name" value="cupin_pirin_N"/>
    <property type="match status" value="1"/>
</dbReference>
<protein>
    <recommendedName>
        <fullName evidence="7">Pirin family protein</fullName>
    </recommendedName>
</protein>
<dbReference type="InterPro" id="IPR003829">
    <property type="entry name" value="Pirin_N_dom"/>
</dbReference>
<comment type="caution">
    <text evidence="5">The sequence shown here is derived from an EMBL/GenBank/DDBJ whole genome shotgun (WGS) entry which is preliminary data.</text>
</comment>
<dbReference type="CDD" id="cd02247">
    <property type="entry name" value="cupin_pirin_C"/>
    <property type="match status" value="1"/>
</dbReference>
<proteinExistence type="inferred from homology"/>
<evidence type="ECO:0008006" key="7">
    <source>
        <dbReference type="Google" id="ProtNLM"/>
    </source>
</evidence>
<dbReference type="RefSeq" id="WP_348520375.1">
    <property type="nucleotide sequence ID" value="NZ_BSUJ01000001.1"/>
</dbReference>
<dbReference type="InterPro" id="IPR011051">
    <property type="entry name" value="RmlC_Cupin_sf"/>
</dbReference>
<evidence type="ECO:0000313" key="5">
    <source>
        <dbReference type="EMBL" id="GMA21456.1"/>
    </source>
</evidence>
<evidence type="ECO:0000256" key="2">
    <source>
        <dbReference type="RuleBase" id="RU003457"/>
    </source>
</evidence>
<dbReference type="Gene3D" id="2.60.120.10">
    <property type="entry name" value="Jelly Rolls"/>
    <property type="match status" value="2"/>
</dbReference>
<dbReference type="EMBL" id="BSUJ01000001">
    <property type="protein sequence ID" value="GMA21456.1"/>
    <property type="molecule type" value="Genomic_DNA"/>
</dbReference>
<gene>
    <name evidence="5" type="ORF">GCM10025862_34770</name>
</gene>
<dbReference type="InterPro" id="IPR012093">
    <property type="entry name" value="Pirin"/>
</dbReference>
<evidence type="ECO:0000313" key="6">
    <source>
        <dbReference type="Proteomes" id="UP001157109"/>
    </source>
</evidence>